<dbReference type="Proteomes" id="UP000410873">
    <property type="component" value="Unassembled WGS sequence"/>
</dbReference>
<dbReference type="EMBL" id="AAYVUT010000010">
    <property type="protein sequence ID" value="EHB2512357.1"/>
    <property type="molecule type" value="Genomic_DNA"/>
</dbReference>
<evidence type="ECO:0000313" key="7">
    <source>
        <dbReference type="EMBL" id="ECZ5738576.1"/>
    </source>
</evidence>
<evidence type="ECO:0000313" key="19">
    <source>
        <dbReference type="Proteomes" id="UP000287237"/>
    </source>
</evidence>
<reference evidence="18 19" key="4">
    <citation type="journal article" date="2019" name="Appl. Environ. Microbiol.">
        <title>Population genetics and characterization of Campylobacter jejuni isolates in western jackdaws and game birds in Finland.</title>
        <authorList>
            <person name="Kovanen S."/>
            <person name="Rossi M."/>
            <person name="Pohja-Mykra M."/>
            <person name="Nieminen T."/>
            <person name="Raunio-Saarnisto M."/>
            <person name="Sauvala M."/>
            <person name="Fredriksson-Ahomaa M."/>
            <person name="Hanninen M.L."/>
            <person name="Kivisto R."/>
        </authorList>
    </citation>
    <scope>NUCLEOTIDE SEQUENCE [LARGE SCALE GENOMIC DNA]</scope>
    <source>
        <strain evidence="14 19">CB296</strain>
        <strain evidence="15 18">CB304</strain>
        <strain evidence="13 20">CB313</strain>
        <strain evidence="12">SO-26</strain>
    </source>
</reference>
<dbReference type="AlphaFoldDB" id="A0A1Y2P8Q7"/>
<dbReference type="EMBL" id="AANOVI010000006">
    <property type="protein sequence ID" value="EDP8234599.1"/>
    <property type="molecule type" value="Genomic_DNA"/>
</dbReference>
<organism evidence="15 18">
    <name type="scientific">Campylobacter jejuni</name>
    <dbReference type="NCBI Taxonomy" id="197"/>
    <lineage>
        <taxon>Bacteria</taxon>
        <taxon>Pseudomonadati</taxon>
        <taxon>Campylobacterota</taxon>
        <taxon>Epsilonproteobacteria</taxon>
        <taxon>Campylobacterales</taxon>
        <taxon>Campylobacteraceae</taxon>
        <taxon>Campylobacter</taxon>
    </lineage>
</organism>
<dbReference type="Proteomes" id="UP000478805">
    <property type="component" value="Unassembled WGS sequence"/>
</dbReference>
<dbReference type="Proteomes" id="UP000287197">
    <property type="component" value="Unassembled WGS sequence"/>
</dbReference>
<dbReference type="Proteomes" id="UP000286791">
    <property type="component" value="Unassembled WGS sequence"/>
</dbReference>
<dbReference type="EMBL" id="PRCE01000008">
    <property type="protein sequence ID" value="RTJ98690.1"/>
    <property type="molecule type" value="Genomic_DNA"/>
</dbReference>
<evidence type="ECO:0000313" key="5">
    <source>
        <dbReference type="EMBL" id="EAK8192780.1"/>
    </source>
</evidence>
<evidence type="ECO:0000313" key="23">
    <source>
        <dbReference type="Proteomes" id="UP000349590"/>
    </source>
</evidence>
<reference evidence="22 25" key="3">
    <citation type="submission" date="2018-05" db="EMBL/GenBank/DDBJ databases">
        <authorList>
            <consortium name="NARMS: The National Antimicrobial Resistance Monitoring System"/>
        </authorList>
    </citation>
    <scope>NUCLEOTIDE SEQUENCE [LARGE SCALE GENOMIC DNA]</scope>
    <source>
        <strain evidence="4 25">CVM N62988</strain>
        <strain evidence="6 22">FSIS1607212</strain>
    </source>
</reference>
<evidence type="ECO:0000313" key="25">
    <source>
        <dbReference type="Proteomes" id="UP000392616"/>
    </source>
</evidence>
<evidence type="ECO:0000313" key="27">
    <source>
        <dbReference type="Proteomes" id="UP000421425"/>
    </source>
</evidence>
<reference evidence="16 21" key="7">
    <citation type="submission" date="2019-06" db="EMBL/GenBank/DDBJ databases">
        <title>Epidemiology of MDR Campylobacter spp.</title>
        <authorList>
            <person name="Addetia A."/>
            <person name="Greninger A."/>
            <person name="Fang F."/>
        </authorList>
    </citation>
    <scope>NUCLEOTIDE SEQUENCE [LARGE SCALE GENOMIC DNA]</scope>
    <source>
        <strain evidence="16 21">HMC314</strain>
    </source>
</reference>
<accession>A0A1Y2P8Q7</accession>
<reference evidence="5 24" key="5">
    <citation type="submission" date="2019-04" db="EMBL/GenBank/DDBJ databases">
        <authorList>
            <person name="Ashton P.M."/>
            <person name="Dallman T."/>
            <person name="Nair S."/>
            <person name="De Pinna E."/>
            <person name="Peters T."/>
            <person name="Grant K."/>
        </authorList>
    </citation>
    <scope>NUCLEOTIDE SEQUENCE [LARGE SCALE GENOMIC DNA]</scope>
    <source>
        <strain evidence="5 24">OXC2299</strain>
    </source>
</reference>
<dbReference type="EMBL" id="AACNRY010000002">
    <property type="protein sequence ID" value="EAL3734686.1"/>
    <property type="molecule type" value="Genomic_DNA"/>
</dbReference>
<dbReference type="Proteomes" id="UP000335162">
    <property type="component" value="Unassembled WGS sequence"/>
</dbReference>
<gene>
    <name evidence="11" type="ORF">B5Y32_02435</name>
    <name evidence="4" type="ORF">B7A03_01445</name>
    <name evidence="6" type="ORF">BFD99_01675</name>
    <name evidence="3" type="ORF">C1418_04030</name>
    <name evidence="14" type="ORF">C3H42_03960</name>
    <name evidence="15" type="ORF">C3H48_02425</name>
    <name evidence="13" type="ORF">C3H57_03165</name>
    <name evidence="12" type="ORF">C3I27_01690</name>
    <name evidence="5" type="ORF">E7N58_01085</name>
    <name evidence="2" type="ORF">E8P16_02665</name>
    <name evidence="7" type="ORF">F8Y55_08095</name>
    <name evidence="16" type="ORF">FH034_00150</name>
    <name evidence="8" type="ORF">GNO00_01400</name>
    <name evidence="9" type="ORF">GSU20_06445</name>
    <name evidence="10" type="ORF">JYC20_001537</name>
</gene>
<evidence type="ECO:0000313" key="16">
    <source>
        <dbReference type="EMBL" id="TNO43709.1"/>
    </source>
</evidence>
<evidence type="ECO:0000313" key="17">
    <source>
        <dbReference type="Proteomes" id="UP000194235"/>
    </source>
</evidence>
<evidence type="ECO:0000313" key="6">
    <source>
        <dbReference type="EMBL" id="EAL3734686.1"/>
    </source>
</evidence>
<reference evidence="12" key="2">
    <citation type="submission" date="2018-01" db="EMBL/GenBank/DDBJ databases">
        <authorList>
            <person name="Kovanen S."/>
            <person name="Nieminen T."/>
            <person name="Pohja-Mykra M."/>
            <person name="Raunio-Saarnisto M."/>
            <person name="Sauvala M."/>
            <person name="Fredriksson-Ahomaa M."/>
            <person name="Hanninen M.-L."/>
            <person name="Kivisto R."/>
        </authorList>
    </citation>
    <scope>NUCLEOTIDE SEQUENCE</scope>
    <source>
        <strain evidence="12">SO-26</strain>
    </source>
</reference>
<dbReference type="EMBL" id="AALHBX010000015">
    <property type="protein sequence ID" value="ECZ5738576.1"/>
    <property type="molecule type" value="Genomic_DNA"/>
</dbReference>
<evidence type="ECO:0000313" key="24">
    <source>
        <dbReference type="Proteomes" id="UP000358933"/>
    </source>
</evidence>
<evidence type="ECO:0000313" key="11">
    <source>
        <dbReference type="EMBL" id="OSY78264.1"/>
    </source>
</evidence>
<dbReference type="Proteomes" id="UP000288507">
    <property type="component" value="Unassembled WGS sequence"/>
</dbReference>
<dbReference type="Proteomes" id="UP000421425">
    <property type="component" value="Unassembled WGS sequence"/>
</dbReference>
<dbReference type="InterPro" id="IPR040748">
    <property type="entry name" value="HP0268"/>
</dbReference>
<evidence type="ECO:0000313" key="18">
    <source>
        <dbReference type="Proteomes" id="UP000286791"/>
    </source>
</evidence>
<reference evidence="2 23" key="6">
    <citation type="submission" date="2019-04" db="EMBL/GenBank/DDBJ databases">
        <authorList>
            <consortium name="PulseNet: The National Subtyping Network for Foodborne Disease Surveillance"/>
            <person name="Tarr C.L."/>
            <person name="Trees E."/>
            <person name="Katz L.S."/>
            <person name="Carleton-Romer H.A."/>
            <person name="Stroika S."/>
            <person name="Kucerova Z."/>
            <person name="Roache K.F."/>
            <person name="Sabol A.L."/>
            <person name="Besser J."/>
            <person name="Gerner-Smidt P."/>
        </authorList>
    </citation>
    <scope>NUCLEOTIDE SEQUENCE [LARGE SCALE GENOMIC DNA]</scope>
    <source>
        <strain evidence="3 26">PNUSAC003589</strain>
        <strain evidence="2 23">PNUSAC009041</strain>
        <strain evidence="7 27">PNUSAC012091</strain>
        <strain evidence="8 28">PNUSAC013726</strain>
        <strain evidence="9 29">PNUSAC014094</strain>
    </source>
</reference>
<dbReference type="EMBL" id="AACJKW010000001">
    <property type="protein sequence ID" value="EAK8192780.1"/>
    <property type="molecule type" value="Genomic_DNA"/>
</dbReference>
<evidence type="ECO:0000313" key="13">
    <source>
        <dbReference type="EMBL" id="RTJ80220.1"/>
    </source>
</evidence>
<dbReference type="EMBL" id="PRCK01000002">
    <property type="protein sequence ID" value="RTJ96583.1"/>
    <property type="molecule type" value="Genomic_DNA"/>
</dbReference>
<feature type="domain" description="HP0268" evidence="1">
    <location>
        <begin position="9"/>
        <end position="88"/>
    </location>
</feature>
<proteinExistence type="predicted"/>
<evidence type="ECO:0000313" key="15">
    <source>
        <dbReference type="EMBL" id="RTJ98690.1"/>
    </source>
</evidence>
<dbReference type="Proteomes" id="UP000312397">
    <property type="component" value="Unassembled WGS sequence"/>
</dbReference>
<dbReference type="EMBL" id="AACFWJ010000002">
    <property type="protein sequence ID" value="EAK3959001.1"/>
    <property type="molecule type" value="Genomic_DNA"/>
</dbReference>
<evidence type="ECO:0000313" key="4">
    <source>
        <dbReference type="EMBL" id="EAK6412700.1"/>
    </source>
</evidence>
<dbReference type="Proteomes" id="UP000194235">
    <property type="component" value="Unassembled WGS sequence"/>
</dbReference>
<evidence type="ECO:0000313" key="3">
    <source>
        <dbReference type="EMBL" id="EAK3959001.1"/>
    </source>
</evidence>
<evidence type="ECO:0000313" key="2">
    <source>
        <dbReference type="EMBL" id="EAJ9718350.1"/>
    </source>
</evidence>
<comment type="caution">
    <text evidence="15">The sequence shown here is derived from an EMBL/GenBank/DDBJ whole genome shotgun (WGS) entry which is preliminary data.</text>
</comment>
<evidence type="ECO:0000313" key="14">
    <source>
        <dbReference type="EMBL" id="RTJ96583.1"/>
    </source>
</evidence>
<sequence length="88" mass="10470">MKILKDLAMELKLARTLINEKPKNISLEKIEEAIEKEGQKFFYFDKDNTHKQLIALVNHFEKKGVSIYHRTVKYGLDDNDFMYEVHIL</sequence>
<evidence type="ECO:0000313" key="20">
    <source>
        <dbReference type="Proteomes" id="UP000288507"/>
    </source>
</evidence>
<dbReference type="Pfam" id="PF18618">
    <property type="entry name" value="HP0268"/>
    <property type="match status" value="1"/>
</dbReference>
<dbReference type="Proteomes" id="UP000735326">
    <property type="component" value="Unassembled WGS sequence"/>
</dbReference>
<dbReference type="Proteomes" id="UP000392616">
    <property type="component" value="Unassembled WGS sequence"/>
</dbReference>
<reference evidence="11 17" key="1">
    <citation type="submission" date="2017-03" db="EMBL/GenBank/DDBJ databases">
        <title>Characterization of Campylobacter jejuni water isolates.</title>
        <authorList>
            <person name="Nilsson A."/>
            <person name="Skarp A."/>
            <person name="Johansson C."/>
            <person name="Kaden R."/>
            <person name="Engstrand L."/>
            <person name="Rautelin H."/>
        </authorList>
    </citation>
    <scope>NUCLEOTIDE SEQUENCE [LARGE SCALE GENOMIC DNA]</scope>
    <source>
        <strain evidence="11 17">VA12</strain>
    </source>
</reference>
<evidence type="ECO:0000313" key="21">
    <source>
        <dbReference type="Proteomes" id="UP000312397"/>
    </source>
</evidence>
<reference evidence="10" key="8">
    <citation type="submission" date="2021-02" db="EMBL/GenBank/DDBJ databases">
        <authorList>
            <consortium name="PulseNet: The National Subtyping Network for Foodborne Disease Surveillance"/>
        </authorList>
    </citation>
    <scope>NUCLEOTIDE SEQUENCE</scope>
    <source>
        <strain evidence="10">PNUSAC020384</strain>
    </source>
</reference>
<dbReference type="EMBL" id="PQZD01000002">
    <property type="protein sequence ID" value="RTI48834.1"/>
    <property type="molecule type" value="Genomic_DNA"/>
</dbReference>
<dbReference type="EMBL" id="NAAF01000003">
    <property type="protein sequence ID" value="OSY78264.1"/>
    <property type="molecule type" value="Genomic_DNA"/>
</dbReference>
<dbReference type="EMBL" id="AANOAG010000001">
    <property type="protein sequence ID" value="EDP7180236.1"/>
    <property type="molecule type" value="Genomic_DNA"/>
</dbReference>
<evidence type="ECO:0000313" key="12">
    <source>
        <dbReference type="EMBL" id="RTI48834.1"/>
    </source>
</evidence>
<evidence type="ECO:0000313" key="29">
    <source>
        <dbReference type="Proteomes" id="UP000478805"/>
    </source>
</evidence>
<name>A0A1Y2P8Q7_CAMJU</name>
<dbReference type="EMBL" id="VEVS01000001">
    <property type="protein sequence ID" value="TNO43709.1"/>
    <property type="molecule type" value="Genomic_DNA"/>
</dbReference>
<dbReference type="EMBL" id="AACCII010000002">
    <property type="protein sequence ID" value="EAJ9718350.1"/>
    <property type="molecule type" value="Genomic_DNA"/>
</dbReference>
<dbReference type="Proteomes" id="UP000466051">
    <property type="component" value="Unassembled WGS sequence"/>
</dbReference>
<evidence type="ECO:0000313" key="26">
    <source>
        <dbReference type="Proteomes" id="UP000410873"/>
    </source>
</evidence>
<dbReference type="Proteomes" id="UP000358933">
    <property type="component" value="Unassembled WGS sequence"/>
</dbReference>
<evidence type="ECO:0000313" key="22">
    <source>
        <dbReference type="Proteomes" id="UP000335162"/>
    </source>
</evidence>
<dbReference type="EMBL" id="AACHYE010000002">
    <property type="protein sequence ID" value="EAK6412700.1"/>
    <property type="molecule type" value="Genomic_DNA"/>
</dbReference>
<evidence type="ECO:0000313" key="8">
    <source>
        <dbReference type="EMBL" id="EDP7180236.1"/>
    </source>
</evidence>
<evidence type="ECO:0000313" key="10">
    <source>
        <dbReference type="EMBL" id="EHB2512357.1"/>
    </source>
</evidence>
<evidence type="ECO:0000313" key="28">
    <source>
        <dbReference type="Proteomes" id="UP000466051"/>
    </source>
</evidence>
<protein>
    <recommendedName>
        <fullName evidence="1">HP0268 domain-containing protein</fullName>
    </recommendedName>
</protein>
<dbReference type="OMA" id="YMYEVHI"/>
<evidence type="ECO:0000259" key="1">
    <source>
        <dbReference type="Pfam" id="PF18618"/>
    </source>
</evidence>
<evidence type="ECO:0000313" key="9">
    <source>
        <dbReference type="EMBL" id="EDP8234599.1"/>
    </source>
</evidence>
<dbReference type="EMBL" id="PRBV01000003">
    <property type="protein sequence ID" value="RTJ80220.1"/>
    <property type="molecule type" value="Genomic_DNA"/>
</dbReference>
<dbReference type="Proteomes" id="UP000349590">
    <property type="component" value="Unassembled WGS sequence"/>
</dbReference>
<dbReference type="Proteomes" id="UP000287237">
    <property type="component" value="Unassembled WGS sequence"/>
</dbReference>